<comment type="subcellular location">
    <subcellularLocation>
        <location evidence="1">Membrane</location>
        <topology evidence="1">Multi-pass membrane protein</topology>
    </subcellularLocation>
</comment>
<feature type="transmembrane region" description="Helical" evidence="7">
    <location>
        <begin position="76"/>
        <end position="101"/>
    </location>
</feature>
<keyword evidence="10" id="KW-1185">Reference proteome</keyword>
<sequence>MDVSKNGTDNLFSLPVALIFRNGTDLDDGLAFGYNGSISRNLSQGNHDWNKVIFPGGPSRQEKIGETVRRELKWAFILHTYGFGCLFFILAFYTFFSVLNLRSFISTRPFMSTINGFLCLLGTSRAGSLLIDPYNLKENMPKIIGQILWDLGFPSIISAFCLVQLAFLQLTQLQIGPEGLRRKSCLSLIVTAHFILTVGMDIVVASHENLMVNNNKVVFDEND</sequence>
<organism evidence="9 10">
    <name type="scientific">Polyplax serrata</name>
    <name type="common">Common mouse louse</name>
    <dbReference type="NCBI Taxonomy" id="468196"/>
    <lineage>
        <taxon>Eukaryota</taxon>
        <taxon>Metazoa</taxon>
        <taxon>Ecdysozoa</taxon>
        <taxon>Arthropoda</taxon>
        <taxon>Hexapoda</taxon>
        <taxon>Insecta</taxon>
        <taxon>Pterygota</taxon>
        <taxon>Neoptera</taxon>
        <taxon>Paraneoptera</taxon>
        <taxon>Psocodea</taxon>
        <taxon>Troctomorpha</taxon>
        <taxon>Phthiraptera</taxon>
        <taxon>Anoplura</taxon>
        <taxon>Polyplacidae</taxon>
        <taxon>Polyplax</taxon>
    </lineage>
</organism>
<dbReference type="Pfam" id="PF25987">
    <property type="entry name" value="PRRT3"/>
    <property type="match status" value="1"/>
</dbReference>
<keyword evidence="6 7" id="KW-0472">Membrane</keyword>
<keyword evidence="4" id="KW-0732">Signal</keyword>
<dbReference type="EMBL" id="JAWJWF010000047">
    <property type="protein sequence ID" value="KAK6621778.1"/>
    <property type="molecule type" value="Genomic_DNA"/>
</dbReference>
<keyword evidence="5 7" id="KW-1133">Transmembrane helix</keyword>
<dbReference type="InterPro" id="IPR052836">
    <property type="entry name" value="PRRT_domain-containing"/>
</dbReference>
<feature type="transmembrane region" description="Helical" evidence="7">
    <location>
        <begin position="151"/>
        <end position="173"/>
    </location>
</feature>
<dbReference type="PANTHER" id="PTHR35578:SF6">
    <property type="entry name" value="PROLINE-RICH TRANSMEMBRANE PROTEIN 4"/>
    <property type="match status" value="1"/>
</dbReference>
<feature type="transmembrane region" description="Helical" evidence="7">
    <location>
        <begin position="185"/>
        <end position="205"/>
    </location>
</feature>
<keyword evidence="2" id="KW-0597">Phosphoprotein</keyword>
<evidence type="ECO:0000256" key="3">
    <source>
        <dbReference type="ARBA" id="ARBA00022692"/>
    </source>
</evidence>
<evidence type="ECO:0000256" key="2">
    <source>
        <dbReference type="ARBA" id="ARBA00022553"/>
    </source>
</evidence>
<dbReference type="PANTHER" id="PTHR35578">
    <property type="entry name" value="PROLINE-RICH TRANSMEMBRANE PROTEIN 4-RELATED"/>
    <property type="match status" value="1"/>
</dbReference>
<evidence type="ECO:0000256" key="1">
    <source>
        <dbReference type="ARBA" id="ARBA00004141"/>
    </source>
</evidence>
<keyword evidence="3 7" id="KW-0812">Transmembrane</keyword>
<dbReference type="InterPro" id="IPR059081">
    <property type="entry name" value="PRRT3-4"/>
</dbReference>
<proteinExistence type="predicted"/>
<evidence type="ECO:0000313" key="9">
    <source>
        <dbReference type="EMBL" id="KAK6621778.1"/>
    </source>
</evidence>
<evidence type="ECO:0000256" key="7">
    <source>
        <dbReference type="SAM" id="Phobius"/>
    </source>
</evidence>
<dbReference type="Proteomes" id="UP001359485">
    <property type="component" value="Unassembled WGS sequence"/>
</dbReference>
<reference evidence="9 10" key="1">
    <citation type="submission" date="2023-09" db="EMBL/GenBank/DDBJ databases">
        <title>Genomes of two closely related lineages of the louse Polyplax serrata with different host specificities.</title>
        <authorList>
            <person name="Martinu J."/>
            <person name="Tarabai H."/>
            <person name="Stefka J."/>
            <person name="Hypsa V."/>
        </authorList>
    </citation>
    <scope>NUCLEOTIDE SEQUENCE [LARGE SCALE GENOMIC DNA]</scope>
    <source>
        <strain evidence="9">98ZLc_SE</strain>
    </source>
</reference>
<evidence type="ECO:0000256" key="6">
    <source>
        <dbReference type="ARBA" id="ARBA00023136"/>
    </source>
</evidence>
<comment type="caution">
    <text evidence="9">The sequence shown here is derived from an EMBL/GenBank/DDBJ whole genome shotgun (WGS) entry which is preliminary data.</text>
</comment>
<evidence type="ECO:0000259" key="8">
    <source>
        <dbReference type="Pfam" id="PF25987"/>
    </source>
</evidence>
<feature type="domain" description="Proline-rich transmembrane protein 3/4" evidence="8">
    <location>
        <begin position="67"/>
        <end position="207"/>
    </location>
</feature>
<gene>
    <name evidence="9" type="ORF">RUM44_001585</name>
</gene>
<accession>A0ABR1AKF2</accession>
<name>A0ABR1AKF2_POLSC</name>
<evidence type="ECO:0000256" key="5">
    <source>
        <dbReference type="ARBA" id="ARBA00022989"/>
    </source>
</evidence>
<evidence type="ECO:0000313" key="10">
    <source>
        <dbReference type="Proteomes" id="UP001359485"/>
    </source>
</evidence>
<evidence type="ECO:0000256" key="4">
    <source>
        <dbReference type="ARBA" id="ARBA00022729"/>
    </source>
</evidence>
<protein>
    <recommendedName>
        <fullName evidence="8">Proline-rich transmembrane protein 3/4 domain-containing protein</fullName>
    </recommendedName>
</protein>